<dbReference type="EMBL" id="JAZGSY010000408">
    <property type="protein sequence ID" value="KAL1836455.1"/>
    <property type="molecule type" value="Genomic_DNA"/>
</dbReference>
<evidence type="ECO:0000313" key="2">
    <source>
        <dbReference type="Proteomes" id="UP001583172"/>
    </source>
</evidence>
<dbReference type="Proteomes" id="UP001583172">
    <property type="component" value="Unassembled WGS sequence"/>
</dbReference>
<gene>
    <name evidence="1" type="ORF">VTJ49DRAFT_5130</name>
</gene>
<organism evidence="1 2">
    <name type="scientific">Humicola insolens</name>
    <name type="common">Soft-rot fungus</name>
    <dbReference type="NCBI Taxonomy" id="85995"/>
    <lineage>
        <taxon>Eukaryota</taxon>
        <taxon>Fungi</taxon>
        <taxon>Dikarya</taxon>
        <taxon>Ascomycota</taxon>
        <taxon>Pezizomycotina</taxon>
        <taxon>Sordariomycetes</taxon>
        <taxon>Sordariomycetidae</taxon>
        <taxon>Sordariales</taxon>
        <taxon>Chaetomiaceae</taxon>
        <taxon>Mycothermus</taxon>
    </lineage>
</organism>
<accession>A0ABR3V4A6</accession>
<name>A0ABR3V4A6_HUMIN</name>
<proteinExistence type="predicted"/>
<reference evidence="1 2" key="1">
    <citation type="journal article" date="2024" name="Commun. Biol.">
        <title>Comparative genomic analysis of thermophilic fungi reveals convergent evolutionary adaptations and gene losses.</title>
        <authorList>
            <person name="Steindorff A.S."/>
            <person name="Aguilar-Pontes M.V."/>
            <person name="Robinson A.J."/>
            <person name="Andreopoulos B."/>
            <person name="LaButti K."/>
            <person name="Kuo A."/>
            <person name="Mondo S."/>
            <person name="Riley R."/>
            <person name="Otillar R."/>
            <person name="Haridas S."/>
            <person name="Lipzen A."/>
            <person name="Grimwood J."/>
            <person name="Schmutz J."/>
            <person name="Clum A."/>
            <person name="Reid I.D."/>
            <person name="Moisan M.C."/>
            <person name="Butler G."/>
            <person name="Nguyen T.T.M."/>
            <person name="Dewar K."/>
            <person name="Conant G."/>
            <person name="Drula E."/>
            <person name="Henrissat B."/>
            <person name="Hansel C."/>
            <person name="Singer S."/>
            <person name="Hutchinson M.I."/>
            <person name="de Vries R.P."/>
            <person name="Natvig D.O."/>
            <person name="Powell A.J."/>
            <person name="Tsang A."/>
            <person name="Grigoriev I.V."/>
        </authorList>
    </citation>
    <scope>NUCLEOTIDE SEQUENCE [LARGE SCALE GENOMIC DNA]</scope>
    <source>
        <strain evidence="1 2">CBS 620.91</strain>
    </source>
</reference>
<keyword evidence="2" id="KW-1185">Reference proteome</keyword>
<comment type="caution">
    <text evidence="1">The sequence shown here is derived from an EMBL/GenBank/DDBJ whole genome shotgun (WGS) entry which is preliminary data.</text>
</comment>
<evidence type="ECO:0000313" key="1">
    <source>
        <dbReference type="EMBL" id="KAL1836455.1"/>
    </source>
</evidence>
<sequence length="223" mass="24781">MTSLDHLNHTIPGIKCPEPRGPLPSYEEMTSAAIPQGIDVVWSEGGNKGANWMKVCCAPHEVHWINDCIVWCEIPPSRITLLNGTQEGELANSMAFGKCLDSNGRWREDVNEIRYVYGRSANTNNANASRGRPISSWRWVNCLGLGLAFAARRCRPGLGSARGWMEGRAWLGRRSLFPKIVNGVQDRVRRTLDAPASPSCMLILRVWFTVTMGQNSQWLMAAG</sequence>
<protein>
    <submittedName>
        <fullName evidence="1">Uncharacterized protein</fullName>
    </submittedName>
</protein>